<dbReference type="AlphaFoldDB" id="A0A4Z2J0Y2"/>
<comment type="caution">
    <text evidence="1">The sequence shown here is derived from an EMBL/GenBank/DDBJ whole genome shotgun (WGS) entry which is preliminary data.</text>
</comment>
<name>A0A4Z2J0Y2_9TELE</name>
<keyword evidence="2" id="KW-1185">Reference proteome</keyword>
<reference evidence="1 2" key="1">
    <citation type="submission" date="2019-03" db="EMBL/GenBank/DDBJ databases">
        <title>First draft genome of Liparis tanakae, snailfish: a comprehensive survey of snailfish specific genes.</title>
        <authorList>
            <person name="Kim W."/>
            <person name="Song I."/>
            <person name="Jeong J.-H."/>
            <person name="Kim D."/>
            <person name="Kim S."/>
            <person name="Ryu S."/>
            <person name="Song J.Y."/>
            <person name="Lee S.K."/>
        </authorList>
    </citation>
    <scope>NUCLEOTIDE SEQUENCE [LARGE SCALE GENOMIC DNA]</scope>
    <source>
        <tissue evidence="1">Muscle</tissue>
    </source>
</reference>
<sequence length="457" mass="49848">MELWKIIISTPKTSEMEDTCVIVNGIECRQHVTQLRSHDGAVALLVKNPEPLHKILKVALIFNTGDMLQHWQEGLKIHHFSAHVLWPRFAEHFEHICIGWVLAQSSHHVSALAICDLHFSGWRAVEQGEERTVKDSKPLIPEITVGMRAGRLLVWSALIKERDRGSGYIPPMTPTGGYPKCPLNILDHLEMNGSFMAMLAKITYNLITTDATVRVVSVQIFDSRELQKVKEKWLGHLVVGVVVTTDAEAKELASGALDLEPLDLQGTLQEPVAGLKVPVAAPQEMHTADGQELPHRAVTVNEVGRGQLVKGFHVLSSVDKLPVQLVFGQGGSMQAEERSGIGELGASVMRSSGRSVLQGNTKEHAARAGITWTGLSVIKTNNPSSISKGSAEVFGNDFLYVPLDSTTSQNLLGLHLSSTPFSLSPPSCIPICPIISVDPTPLKEDQETGPLQFLSNL</sequence>
<dbReference type="OrthoDB" id="10538453at2759"/>
<proteinExistence type="predicted"/>
<dbReference type="EMBL" id="SRLO01000034">
    <property type="protein sequence ID" value="TNN83192.1"/>
    <property type="molecule type" value="Genomic_DNA"/>
</dbReference>
<gene>
    <name evidence="1" type="ORF">EYF80_006525</name>
</gene>
<accession>A0A4Z2J0Y2</accession>
<dbReference type="Proteomes" id="UP000314294">
    <property type="component" value="Unassembled WGS sequence"/>
</dbReference>
<protein>
    <submittedName>
        <fullName evidence="1">Uncharacterized protein</fullName>
    </submittedName>
</protein>
<evidence type="ECO:0000313" key="1">
    <source>
        <dbReference type="EMBL" id="TNN83192.1"/>
    </source>
</evidence>
<evidence type="ECO:0000313" key="2">
    <source>
        <dbReference type="Proteomes" id="UP000314294"/>
    </source>
</evidence>
<organism evidence="1 2">
    <name type="scientific">Liparis tanakae</name>
    <name type="common">Tanaka's snailfish</name>
    <dbReference type="NCBI Taxonomy" id="230148"/>
    <lineage>
        <taxon>Eukaryota</taxon>
        <taxon>Metazoa</taxon>
        <taxon>Chordata</taxon>
        <taxon>Craniata</taxon>
        <taxon>Vertebrata</taxon>
        <taxon>Euteleostomi</taxon>
        <taxon>Actinopterygii</taxon>
        <taxon>Neopterygii</taxon>
        <taxon>Teleostei</taxon>
        <taxon>Neoteleostei</taxon>
        <taxon>Acanthomorphata</taxon>
        <taxon>Eupercaria</taxon>
        <taxon>Perciformes</taxon>
        <taxon>Cottioidei</taxon>
        <taxon>Cottales</taxon>
        <taxon>Liparidae</taxon>
        <taxon>Liparis</taxon>
    </lineage>
</organism>